<dbReference type="InterPro" id="IPR036271">
    <property type="entry name" value="Tet_transcr_reg_TetR-rel_C_sf"/>
</dbReference>
<organism evidence="4 5">
    <name type="scientific">Zhongshania arctica</name>
    <dbReference type="NCBI Taxonomy" id="3238302"/>
    <lineage>
        <taxon>Bacteria</taxon>
        <taxon>Pseudomonadati</taxon>
        <taxon>Pseudomonadota</taxon>
        <taxon>Gammaproteobacteria</taxon>
        <taxon>Cellvibrionales</taxon>
        <taxon>Spongiibacteraceae</taxon>
        <taxon>Zhongshania</taxon>
    </lineage>
</organism>
<dbReference type="EMBL" id="JBFRYB010000001">
    <property type="protein sequence ID" value="MEX1665793.1"/>
    <property type="molecule type" value="Genomic_DNA"/>
</dbReference>
<dbReference type="InterPro" id="IPR023772">
    <property type="entry name" value="DNA-bd_HTH_TetR-type_CS"/>
</dbReference>
<evidence type="ECO:0000313" key="4">
    <source>
        <dbReference type="EMBL" id="MEX1665793.1"/>
    </source>
</evidence>
<protein>
    <submittedName>
        <fullName evidence="4">TetR/AcrR family transcriptional regulator</fullName>
    </submittedName>
</protein>
<dbReference type="SUPFAM" id="SSF48498">
    <property type="entry name" value="Tetracyclin repressor-like, C-terminal domain"/>
    <property type="match status" value="1"/>
</dbReference>
<dbReference type="InterPro" id="IPR001647">
    <property type="entry name" value="HTH_TetR"/>
</dbReference>
<evidence type="ECO:0000259" key="3">
    <source>
        <dbReference type="PROSITE" id="PS50977"/>
    </source>
</evidence>
<dbReference type="PANTHER" id="PTHR30055:SF226">
    <property type="entry name" value="HTH-TYPE TRANSCRIPTIONAL REGULATOR PKSA"/>
    <property type="match status" value="1"/>
</dbReference>
<dbReference type="RefSeq" id="WP_368375889.1">
    <property type="nucleotide sequence ID" value="NZ_JBFRYB010000001.1"/>
</dbReference>
<feature type="DNA-binding region" description="H-T-H motif" evidence="2">
    <location>
        <begin position="37"/>
        <end position="56"/>
    </location>
</feature>
<keyword evidence="5" id="KW-1185">Reference proteome</keyword>
<reference evidence="4 5" key="1">
    <citation type="journal article" date="2011" name="Int. J. Syst. Evol. Microbiol.">
        <title>Zhongshania antarctica gen. nov., sp. nov. and Zhongshania guokunii sp. nov., gammaproteobacteria respectively isolated from coastal attached (fast) ice and surface seawater of the Antarctic.</title>
        <authorList>
            <person name="Li H.J."/>
            <person name="Zhang X.Y."/>
            <person name="Chen C.X."/>
            <person name="Zhang Y.J."/>
            <person name="Gao Z.M."/>
            <person name="Yu Y."/>
            <person name="Chen X.L."/>
            <person name="Chen B."/>
            <person name="Zhang Y.Z."/>
        </authorList>
    </citation>
    <scope>NUCLEOTIDE SEQUENCE [LARGE SCALE GENOMIC DNA]</scope>
    <source>
        <strain evidence="4 5">R06B22</strain>
    </source>
</reference>
<dbReference type="PROSITE" id="PS01081">
    <property type="entry name" value="HTH_TETR_1"/>
    <property type="match status" value="1"/>
</dbReference>
<dbReference type="InterPro" id="IPR050109">
    <property type="entry name" value="HTH-type_TetR-like_transc_reg"/>
</dbReference>
<keyword evidence="1 2" id="KW-0238">DNA-binding</keyword>
<dbReference type="SUPFAM" id="SSF46689">
    <property type="entry name" value="Homeodomain-like"/>
    <property type="match status" value="1"/>
</dbReference>
<comment type="caution">
    <text evidence="4">The sequence shown here is derived from an EMBL/GenBank/DDBJ whole genome shotgun (WGS) entry which is preliminary data.</text>
</comment>
<dbReference type="Pfam" id="PF00440">
    <property type="entry name" value="TetR_N"/>
    <property type="match status" value="1"/>
</dbReference>
<proteinExistence type="predicted"/>
<dbReference type="Gene3D" id="1.10.10.60">
    <property type="entry name" value="Homeodomain-like"/>
    <property type="match status" value="1"/>
</dbReference>
<dbReference type="PROSITE" id="PS50977">
    <property type="entry name" value="HTH_TETR_2"/>
    <property type="match status" value="1"/>
</dbReference>
<dbReference type="Proteomes" id="UP001557484">
    <property type="component" value="Unassembled WGS sequence"/>
</dbReference>
<evidence type="ECO:0000256" key="2">
    <source>
        <dbReference type="PROSITE-ProRule" id="PRU00335"/>
    </source>
</evidence>
<dbReference type="PRINTS" id="PR00455">
    <property type="entry name" value="HTHTETR"/>
</dbReference>
<accession>A0ABV3TVZ5</accession>
<evidence type="ECO:0000256" key="1">
    <source>
        <dbReference type="ARBA" id="ARBA00023125"/>
    </source>
</evidence>
<dbReference type="Gene3D" id="1.10.357.10">
    <property type="entry name" value="Tetracycline Repressor, domain 2"/>
    <property type="match status" value="1"/>
</dbReference>
<dbReference type="InterPro" id="IPR009057">
    <property type="entry name" value="Homeodomain-like_sf"/>
</dbReference>
<evidence type="ECO:0000313" key="5">
    <source>
        <dbReference type="Proteomes" id="UP001557484"/>
    </source>
</evidence>
<feature type="domain" description="HTH tetR-type" evidence="3">
    <location>
        <begin position="14"/>
        <end position="74"/>
    </location>
</feature>
<sequence>MAYRETPLVTQRKAAQKSALLHAAESLVREGGFGALTIQALASVAGVGVGTVYRYFSNKDELSTEVFRRATIREVEAVQIALLSEGPVAIRLAAAAEIFAQRAFAAPKLAWALIAEPVDPAVDLARLQYRKRYSALFEAVISEGVETGVLAPQLPSLSAAALVGAMAESLLGPLVHPGCNEQTTSALRDFCLRAVGLVDSTADKS</sequence>
<name>A0ABV3TVZ5_9GAMM</name>
<dbReference type="PANTHER" id="PTHR30055">
    <property type="entry name" value="HTH-TYPE TRANSCRIPTIONAL REGULATOR RUTR"/>
    <property type="match status" value="1"/>
</dbReference>
<gene>
    <name evidence="4" type="ORF">AB4875_09840</name>
</gene>